<evidence type="ECO:0000313" key="2">
    <source>
        <dbReference type="Proteomes" id="UP000664521"/>
    </source>
</evidence>
<name>A0A8H3ID06_9LECA</name>
<reference evidence="1" key="1">
    <citation type="submission" date="2021-03" db="EMBL/GenBank/DDBJ databases">
        <authorList>
            <person name="Tagirdzhanova G."/>
        </authorList>
    </citation>
    <scope>NUCLEOTIDE SEQUENCE</scope>
</reference>
<gene>
    <name evidence="1" type="ORF">HETSPECPRED_005346</name>
</gene>
<proteinExistence type="predicted"/>
<evidence type="ECO:0000313" key="1">
    <source>
        <dbReference type="EMBL" id="CAF9923527.1"/>
    </source>
</evidence>
<dbReference type="EMBL" id="CAJPDS010000033">
    <property type="protein sequence ID" value="CAF9923527.1"/>
    <property type="molecule type" value="Genomic_DNA"/>
</dbReference>
<sequence>MPEACLIPHIPTNAQVKGIALYWIDQMIAAGLSDGVHGSNDSGKGLPPPINILAFGSLRHPDVWSDRSTSLDDFTTLRTFAVDYCKTSMGEFAPVLSQVTWGPPCGILDKYEDISILQPYWLD</sequence>
<accession>A0A8H3ID06</accession>
<protein>
    <submittedName>
        <fullName evidence="1">Uncharacterized protein</fullName>
    </submittedName>
</protein>
<keyword evidence="2" id="KW-1185">Reference proteome</keyword>
<organism evidence="1 2">
    <name type="scientific">Heterodermia speciosa</name>
    <dbReference type="NCBI Taxonomy" id="116794"/>
    <lineage>
        <taxon>Eukaryota</taxon>
        <taxon>Fungi</taxon>
        <taxon>Dikarya</taxon>
        <taxon>Ascomycota</taxon>
        <taxon>Pezizomycotina</taxon>
        <taxon>Lecanoromycetes</taxon>
        <taxon>OSLEUM clade</taxon>
        <taxon>Lecanoromycetidae</taxon>
        <taxon>Caliciales</taxon>
        <taxon>Physciaceae</taxon>
        <taxon>Heterodermia</taxon>
    </lineage>
</organism>
<comment type="caution">
    <text evidence="1">The sequence shown here is derived from an EMBL/GenBank/DDBJ whole genome shotgun (WGS) entry which is preliminary data.</text>
</comment>
<dbReference type="Proteomes" id="UP000664521">
    <property type="component" value="Unassembled WGS sequence"/>
</dbReference>
<dbReference type="AlphaFoldDB" id="A0A8H3ID06"/>